<name>A0A1B2DGM4_9BACL</name>
<dbReference type="AlphaFoldDB" id="A0A1B2DGM4"/>
<accession>A0A1B2DGM4</accession>
<keyword evidence="2" id="KW-0472">Membrane</keyword>
<protein>
    <recommendedName>
        <fullName evidence="4">DUF3566 domain-containing protein</fullName>
    </recommendedName>
</protein>
<keyword evidence="2" id="KW-0812">Transmembrane</keyword>
<proteinExistence type="predicted"/>
<feature type="region of interest" description="Disordered" evidence="1">
    <location>
        <begin position="101"/>
        <end position="160"/>
    </location>
</feature>
<gene>
    <name evidence="3" type="ORF">BBD42_10580</name>
</gene>
<reference evidence="3" key="1">
    <citation type="submission" date="2016-08" db="EMBL/GenBank/DDBJ databases">
        <title>Complete Genome Seqeunce of Paenibacillus sp. BIHB 4019 from tea rhizoplane.</title>
        <authorList>
            <person name="Thakur R."/>
            <person name="Swarnkar M.K."/>
            <person name="Gulati A."/>
        </authorList>
    </citation>
    <scope>NUCLEOTIDE SEQUENCE [LARGE SCALE GENOMIC DNA]</scope>
    <source>
        <strain evidence="3">BIHB4019</strain>
    </source>
</reference>
<feature type="transmembrane region" description="Helical" evidence="2">
    <location>
        <begin position="55"/>
        <end position="80"/>
    </location>
</feature>
<evidence type="ECO:0000313" key="3">
    <source>
        <dbReference type="EMBL" id="ANY66861.1"/>
    </source>
</evidence>
<feature type="transmembrane region" description="Helical" evidence="2">
    <location>
        <begin position="20"/>
        <end position="43"/>
    </location>
</feature>
<evidence type="ECO:0008006" key="4">
    <source>
        <dbReference type="Google" id="ProtNLM"/>
    </source>
</evidence>
<keyword evidence="2" id="KW-1133">Transmembrane helix</keyword>
<dbReference type="EMBL" id="CP016808">
    <property type="protein sequence ID" value="ANY66861.1"/>
    <property type="molecule type" value="Genomic_DNA"/>
</dbReference>
<sequence>MKKLEIKGIGTVSAFKATAYMMIIPAVLLFLLGIIFTLIGVVAQEPTLLAIGIPYILMPVFLIGIYGAISMLVALLYGVLAKKFGGLELIVEEKTELDLTKGPAGNGYAPGPQSNFGPSSSPANNATNNPFNSGSASPQSNMTPPPLPNLPTGPDQNNNT</sequence>
<organism evidence="3">
    <name type="scientific">Paenibacillus sp. BIHB 4019</name>
    <dbReference type="NCBI Taxonomy" id="1870819"/>
    <lineage>
        <taxon>Bacteria</taxon>
        <taxon>Bacillati</taxon>
        <taxon>Bacillota</taxon>
        <taxon>Bacilli</taxon>
        <taxon>Bacillales</taxon>
        <taxon>Paenibacillaceae</taxon>
        <taxon>Paenibacillus</taxon>
    </lineage>
</organism>
<evidence type="ECO:0000256" key="1">
    <source>
        <dbReference type="SAM" id="MobiDB-lite"/>
    </source>
</evidence>
<feature type="compositionally biased region" description="Low complexity" evidence="1">
    <location>
        <begin position="117"/>
        <end position="135"/>
    </location>
</feature>
<evidence type="ECO:0000256" key="2">
    <source>
        <dbReference type="SAM" id="Phobius"/>
    </source>
</evidence>